<reference evidence="2" key="1">
    <citation type="submission" date="2022-04" db="EMBL/GenBank/DDBJ databases">
        <title>Roseomonas acroporae sp. nov., isolated from coral Acropora digitifera.</title>
        <authorList>
            <person name="Sun H."/>
        </authorList>
    </citation>
    <scope>NUCLEOTIDE SEQUENCE</scope>
    <source>
        <strain evidence="2">NAR14</strain>
    </source>
</reference>
<sequence>MARNAVQFQKGLSLSAFQARYGTEEQCHAALVAWRWPEGFACPRCGGQRYAVCGPRKLFQCSACRHQTSVRAGTVFQASKLAATQWFLGLFLLTQSKNDIAALELMRQLGVK</sequence>
<evidence type="ECO:0000313" key="3">
    <source>
        <dbReference type="Proteomes" id="UP001139516"/>
    </source>
</evidence>
<accession>A0A9X1YCE7</accession>
<dbReference type="InterPro" id="IPR024442">
    <property type="entry name" value="Transposase_Zn_ribbon"/>
</dbReference>
<keyword evidence="3" id="KW-1185">Reference proteome</keyword>
<evidence type="ECO:0000313" key="2">
    <source>
        <dbReference type="EMBL" id="MCK8787563.1"/>
    </source>
</evidence>
<name>A0A9X1YCE7_9PROT</name>
<comment type="caution">
    <text evidence="2">The sequence shown here is derived from an EMBL/GenBank/DDBJ whole genome shotgun (WGS) entry which is preliminary data.</text>
</comment>
<dbReference type="AlphaFoldDB" id="A0A9X1YCE7"/>
<organism evidence="2 3">
    <name type="scientific">Roseomonas acroporae</name>
    <dbReference type="NCBI Taxonomy" id="2937791"/>
    <lineage>
        <taxon>Bacteria</taxon>
        <taxon>Pseudomonadati</taxon>
        <taxon>Pseudomonadota</taxon>
        <taxon>Alphaproteobacteria</taxon>
        <taxon>Acetobacterales</taxon>
        <taxon>Roseomonadaceae</taxon>
        <taxon>Roseomonas</taxon>
    </lineage>
</organism>
<feature type="domain" description="Transposase zinc-ribbon" evidence="1">
    <location>
        <begin position="22"/>
        <end position="67"/>
    </location>
</feature>
<dbReference type="Proteomes" id="UP001139516">
    <property type="component" value="Unassembled WGS sequence"/>
</dbReference>
<gene>
    <name evidence="2" type="ORF">M0638_24655</name>
</gene>
<proteinExistence type="predicted"/>
<dbReference type="EMBL" id="JALPRX010000132">
    <property type="protein sequence ID" value="MCK8787563.1"/>
    <property type="molecule type" value="Genomic_DNA"/>
</dbReference>
<evidence type="ECO:0000259" key="1">
    <source>
        <dbReference type="Pfam" id="PF12760"/>
    </source>
</evidence>
<protein>
    <submittedName>
        <fullName evidence="2">Transposase</fullName>
    </submittedName>
</protein>
<dbReference type="Pfam" id="PF12760">
    <property type="entry name" value="Zn_ribbon_IS1595"/>
    <property type="match status" value="1"/>
</dbReference>